<dbReference type="PRINTS" id="PR00463">
    <property type="entry name" value="EP450I"/>
</dbReference>
<comment type="pathway">
    <text evidence="2">Antibiotic biosynthesis.</text>
</comment>
<keyword evidence="4 8" id="KW-0349">Heme</keyword>
<feature type="binding site" description="axial binding residue" evidence="8">
    <location>
        <position position="579"/>
    </location>
    <ligand>
        <name>heme</name>
        <dbReference type="ChEBI" id="CHEBI:30413"/>
    </ligand>
    <ligandPart>
        <name>Fe</name>
        <dbReference type="ChEBI" id="CHEBI:18248"/>
    </ligandPart>
</feature>
<evidence type="ECO:0000313" key="10">
    <source>
        <dbReference type="EMBL" id="KAK3345518.1"/>
    </source>
</evidence>
<dbReference type="PRINTS" id="PR00385">
    <property type="entry name" value="P450"/>
</dbReference>
<name>A0AAE0MSC9_9PEZI</name>
<reference evidence="10" key="1">
    <citation type="journal article" date="2023" name="Mol. Phylogenet. Evol.">
        <title>Genome-scale phylogeny and comparative genomics of the fungal order Sordariales.</title>
        <authorList>
            <person name="Hensen N."/>
            <person name="Bonometti L."/>
            <person name="Westerberg I."/>
            <person name="Brannstrom I.O."/>
            <person name="Guillou S."/>
            <person name="Cros-Aarteil S."/>
            <person name="Calhoun S."/>
            <person name="Haridas S."/>
            <person name="Kuo A."/>
            <person name="Mondo S."/>
            <person name="Pangilinan J."/>
            <person name="Riley R."/>
            <person name="LaButti K."/>
            <person name="Andreopoulos B."/>
            <person name="Lipzen A."/>
            <person name="Chen C."/>
            <person name="Yan M."/>
            <person name="Daum C."/>
            <person name="Ng V."/>
            <person name="Clum A."/>
            <person name="Steindorff A."/>
            <person name="Ohm R.A."/>
            <person name="Martin F."/>
            <person name="Silar P."/>
            <person name="Natvig D.O."/>
            <person name="Lalanne C."/>
            <person name="Gautier V."/>
            <person name="Ament-Velasquez S.L."/>
            <person name="Kruys A."/>
            <person name="Hutchinson M.I."/>
            <person name="Powell A.J."/>
            <person name="Barry K."/>
            <person name="Miller A.N."/>
            <person name="Grigoriev I.V."/>
            <person name="Debuchy R."/>
            <person name="Gladieux P."/>
            <person name="Hiltunen Thoren M."/>
            <person name="Johannesson H."/>
        </authorList>
    </citation>
    <scope>NUCLEOTIDE SEQUENCE</scope>
    <source>
        <strain evidence="10">CBS 560.94</strain>
    </source>
</reference>
<dbReference type="GO" id="GO:0017000">
    <property type="term" value="P:antibiotic biosynthetic process"/>
    <property type="evidence" value="ECO:0007669"/>
    <property type="project" value="UniProtKB-KW"/>
</dbReference>
<keyword evidence="5 8" id="KW-0479">Metal-binding</keyword>
<keyword evidence="11" id="KW-1185">Reference proteome</keyword>
<sequence>MEVQHDTEFAAFTQHGDRTPGIAWPSMSLVNLTTLKSPIGTALIAGVLLILYLAYRAILPKPIAGIPYNKHAARSPLGDIPEMLGYIRKKKEVFSWMGSLTERHNSPIVQVFIKPFEKPWVVVADPFETQDILLRRGKEIDRSLLIGDILGPLLPEQHMQFHSDDPRFKKNRNLINHLMTPSFINRVSGPETYRGVNLLIQLWKAKCERAQGRPFSAIHDLSHSALDAITGALIGLPECENITWKRLEAVNQVSLPEGDVDPSNVNKPITFPEGSIPPFLSAIITMTNSLMLTQLSPLPKPTYKIAKMFPSLKNAIATKETYITSKIDESLALINSSNPDQADNSQLPQNAIHSVLLRERQLALKEGRTPNYHSRAISDEFVSFLLAGHDTTAVTMAWGVKYLSDHPRVQDRLRAELRAAMPAAFAEKRAPTYEEIVALQNQQQGGESTRRKSEYLDAVIEEVLRVGNVIDFLLRETLRDTEILGRMVPKGTSICLVGNGPGYVRPAALVEVNDAVRSPGARKEGSNKLGKMLSGKWDDGDLGEFKPERWLKVNGETGREEFDPLAGPTLAFGLGPRGCYGKRLGMVALRIYFVMIVWWFRLGKCPEELSGYEGVQKFAREPRRCFVRLEDAMGR</sequence>
<dbReference type="SUPFAM" id="SSF48264">
    <property type="entry name" value="Cytochrome P450"/>
    <property type="match status" value="2"/>
</dbReference>
<dbReference type="Gene3D" id="1.10.630.10">
    <property type="entry name" value="Cytochrome P450"/>
    <property type="match status" value="1"/>
</dbReference>
<comment type="similarity">
    <text evidence="3">Belongs to the cytochrome P450 family.</text>
</comment>
<proteinExistence type="inferred from homology"/>
<keyword evidence="9" id="KW-1133">Transmembrane helix</keyword>
<gene>
    <name evidence="10" type="ORF">B0H65DRAFT_558404</name>
</gene>
<keyword evidence="6 8" id="KW-0408">Iron</keyword>
<evidence type="ECO:0000256" key="9">
    <source>
        <dbReference type="SAM" id="Phobius"/>
    </source>
</evidence>
<evidence type="ECO:0000256" key="3">
    <source>
        <dbReference type="ARBA" id="ARBA00010617"/>
    </source>
</evidence>
<evidence type="ECO:0000256" key="2">
    <source>
        <dbReference type="ARBA" id="ARBA00004792"/>
    </source>
</evidence>
<comment type="cofactor">
    <cofactor evidence="1 8">
        <name>heme</name>
        <dbReference type="ChEBI" id="CHEBI:30413"/>
    </cofactor>
</comment>
<keyword evidence="9" id="KW-0812">Transmembrane</keyword>
<dbReference type="GO" id="GO:0004497">
    <property type="term" value="F:monooxygenase activity"/>
    <property type="evidence" value="ECO:0007669"/>
    <property type="project" value="InterPro"/>
</dbReference>
<feature type="transmembrane region" description="Helical" evidence="9">
    <location>
        <begin position="37"/>
        <end position="55"/>
    </location>
</feature>
<dbReference type="InterPro" id="IPR050121">
    <property type="entry name" value="Cytochrome_P450_monoxygenase"/>
</dbReference>
<dbReference type="GO" id="GO:0005506">
    <property type="term" value="F:iron ion binding"/>
    <property type="evidence" value="ECO:0007669"/>
    <property type="project" value="InterPro"/>
</dbReference>
<evidence type="ECO:0000313" key="11">
    <source>
        <dbReference type="Proteomes" id="UP001278500"/>
    </source>
</evidence>
<dbReference type="PANTHER" id="PTHR24305:SF232">
    <property type="entry name" value="P450, PUTATIVE (EUROFUNG)-RELATED"/>
    <property type="match status" value="1"/>
</dbReference>
<evidence type="ECO:0000256" key="1">
    <source>
        <dbReference type="ARBA" id="ARBA00001971"/>
    </source>
</evidence>
<dbReference type="InterPro" id="IPR036396">
    <property type="entry name" value="Cyt_P450_sf"/>
</dbReference>
<dbReference type="PANTHER" id="PTHR24305">
    <property type="entry name" value="CYTOCHROME P450"/>
    <property type="match status" value="1"/>
</dbReference>
<evidence type="ECO:0000256" key="6">
    <source>
        <dbReference type="ARBA" id="ARBA00023004"/>
    </source>
</evidence>
<dbReference type="Pfam" id="PF00067">
    <property type="entry name" value="p450"/>
    <property type="match status" value="2"/>
</dbReference>
<evidence type="ECO:0000256" key="4">
    <source>
        <dbReference type="ARBA" id="ARBA00022617"/>
    </source>
</evidence>
<dbReference type="GeneID" id="87867253"/>
<evidence type="ECO:0000256" key="7">
    <source>
        <dbReference type="ARBA" id="ARBA00023194"/>
    </source>
</evidence>
<dbReference type="InterPro" id="IPR002401">
    <property type="entry name" value="Cyt_P450_E_grp-I"/>
</dbReference>
<dbReference type="GO" id="GO:0016705">
    <property type="term" value="F:oxidoreductase activity, acting on paired donors, with incorporation or reduction of molecular oxygen"/>
    <property type="evidence" value="ECO:0007669"/>
    <property type="project" value="InterPro"/>
</dbReference>
<comment type="caution">
    <text evidence="10">The sequence shown here is derived from an EMBL/GenBank/DDBJ whole genome shotgun (WGS) entry which is preliminary data.</text>
</comment>
<dbReference type="EMBL" id="JAUEPP010000004">
    <property type="protein sequence ID" value="KAK3345518.1"/>
    <property type="molecule type" value="Genomic_DNA"/>
</dbReference>
<evidence type="ECO:0000256" key="8">
    <source>
        <dbReference type="PIRSR" id="PIRSR602401-1"/>
    </source>
</evidence>
<evidence type="ECO:0000256" key="5">
    <source>
        <dbReference type="ARBA" id="ARBA00022723"/>
    </source>
</evidence>
<accession>A0AAE0MSC9</accession>
<protein>
    <submittedName>
        <fullName evidence="10">Cytochrome P450</fullName>
    </submittedName>
</protein>
<keyword evidence="9" id="KW-0472">Membrane</keyword>
<dbReference type="Proteomes" id="UP001278500">
    <property type="component" value="Unassembled WGS sequence"/>
</dbReference>
<dbReference type="RefSeq" id="XP_062682131.1">
    <property type="nucleotide sequence ID" value="XM_062830099.1"/>
</dbReference>
<reference evidence="10" key="2">
    <citation type="submission" date="2023-06" db="EMBL/GenBank/DDBJ databases">
        <authorList>
            <consortium name="Lawrence Berkeley National Laboratory"/>
            <person name="Haridas S."/>
            <person name="Hensen N."/>
            <person name="Bonometti L."/>
            <person name="Westerberg I."/>
            <person name="Brannstrom I.O."/>
            <person name="Guillou S."/>
            <person name="Cros-Aarteil S."/>
            <person name="Calhoun S."/>
            <person name="Kuo A."/>
            <person name="Mondo S."/>
            <person name="Pangilinan J."/>
            <person name="Riley R."/>
            <person name="Labutti K."/>
            <person name="Andreopoulos B."/>
            <person name="Lipzen A."/>
            <person name="Chen C."/>
            <person name="Yanf M."/>
            <person name="Daum C."/>
            <person name="Ng V."/>
            <person name="Clum A."/>
            <person name="Steindorff A."/>
            <person name="Ohm R."/>
            <person name="Martin F."/>
            <person name="Silar P."/>
            <person name="Natvig D."/>
            <person name="Lalanne C."/>
            <person name="Gautier V."/>
            <person name="Ament-Velasquez S.L."/>
            <person name="Kruys A."/>
            <person name="Hutchinson M.I."/>
            <person name="Powell A.J."/>
            <person name="Barry K."/>
            <person name="Miller A.N."/>
            <person name="Grigoriev I.V."/>
            <person name="Debuchy R."/>
            <person name="Gladieux P."/>
            <person name="Thoren M.H."/>
            <person name="Johannesson H."/>
        </authorList>
    </citation>
    <scope>NUCLEOTIDE SEQUENCE</scope>
    <source>
        <strain evidence="10">CBS 560.94</strain>
    </source>
</reference>
<organism evidence="10 11">
    <name type="scientific">Neurospora tetraspora</name>
    <dbReference type="NCBI Taxonomy" id="94610"/>
    <lineage>
        <taxon>Eukaryota</taxon>
        <taxon>Fungi</taxon>
        <taxon>Dikarya</taxon>
        <taxon>Ascomycota</taxon>
        <taxon>Pezizomycotina</taxon>
        <taxon>Sordariomycetes</taxon>
        <taxon>Sordariomycetidae</taxon>
        <taxon>Sordariales</taxon>
        <taxon>Sordariaceae</taxon>
        <taxon>Neurospora</taxon>
    </lineage>
</organism>
<dbReference type="InterPro" id="IPR001128">
    <property type="entry name" value="Cyt_P450"/>
</dbReference>
<dbReference type="GO" id="GO:0020037">
    <property type="term" value="F:heme binding"/>
    <property type="evidence" value="ECO:0007669"/>
    <property type="project" value="InterPro"/>
</dbReference>
<dbReference type="AlphaFoldDB" id="A0AAE0MSC9"/>
<keyword evidence="7" id="KW-0045">Antibiotic biosynthesis</keyword>